<accession>A0AA49J8H7</accession>
<reference evidence="2 3" key="1">
    <citation type="submission" date="2023-08" db="EMBL/GenBank/DDBJ databases">
        <title>Comparative genomics and taxonomic characterization of three novel marine species of genus Marivirga.</title>
        <authorList>
            <person name="Muhammad N."/>
            <person name="Kim S.-G."/>
        </authorList>
    </citation>
    <scope>NUCLEOTIDE SEQUENCE [LARGE SCALE GENOMIC DNA]</scope>
    <source>
        <strain evidence="2 3">BDSF4-3</strain>
    </source>
</reference>
<name>A0AA49J8H7_9BACT</name>
<evidence type="ECO:0000256" key="1">
    <source>
        <dbReference type="SAM" id="Phobius"/>
    </source>
</evidence>
<dbReference type="Proteomes" id="UP001230496">
    <property type="component" value="Chromosome"/>
</dbReference>
<protein>
    <submittedName>
        <fullName evidence="2">Uncharacterized protein</fullName>
    </submittedName>
</protein>
<keyword evidence="3" id="KW-1185">Reference proteome</keyword>
<gene>
    <name evidence="2" type="ORF">QYS49_23875</name>
</gene>
<evidence type="ECO:0000313" key="3">
    <source>
        <dbReference type="Proteomes" id="UP001230496"/>
    </source>
</evidence>
<keyword evidence="1" id="KW-0812">Transmembrane</keyword>
<dbReference type="AlphaFoldDB" id="A0AA49J8H7"/>
<dbReference type="EMBL" id="CP129971">
    <property type="protein sequence ID" value="WKK74708.1"/>
    <property type="molecule type" value="Genomic_DNA"/>
</dbReference>
<keyword evidence="1" id="KW-1133">Transmembrane helix</keyword>
<sequence>MIIAIISGLILIVIITIILFKNRPLKGILISVSLIVILTAGGLYFLKYFISSFAPPKVTISKNDIVTNREFNNGVTIEKINVDSIGDEGYPIKYTTIHTVSCNIRNPSNKPPNPPSKIEFYEPGNYSWDEDTIKVKHIHKGFSRQSESSSDKLWWLNKYGKYPICPLKFESEQWYFFSIGDRRVTGIFFYIDKKGIEHQYFLESGVSPI</sequence>
<dbReference type="RefSeq" id="WP_308347320.1">
    <property type="nucleotide sequence ID" value="NZ_CP129971.1"/>
</dbReference>
<dbReference type="KEGG" id="msaa:QYS49_23875"/>
<feature type="transmembrane region" description="Helical" evidence="1">
    <location>
        <begin position="5"/>
        <end position="22"/>
    </location>
</feature>
<feature type="transmembrane region" description="Helical" evidence="1">
    <location>
        <begin position="28"/>
        <end position="46"/>
    </location>
</feature>
<evidence type="ECO:0000313" key="2">
    <source>
        <dbReference type="EMBL" id="WKK74708.1"/>
    </source>
</evidence>
<organism evidence="2 3">
    <name type="scientific">Marivirga salinarum</name>
    <dbReference type="NCBI Taxonomy" id="3059078"/>
    <lineage>
        <taxon>Bacteria</taxon>
        <taxon>Pseudomonadati</taxon>
        <taxon>Bacteroidota</taxon>
        <taxon>Cytophagia</taxon>
        <taxon>Cytophagales</taxon>
        <taxon>Marivirgaceae</taxon>
        <taxon>Marivirga</taxon>
    </lineage>
</organism>
<keyword evidence="1" id="KW-0472">Membrane</keyword>
<proteinExistence type="predicted"/>